<reference evidence="4 5" key="1">
    <citation type="journal article" date="2014" name="Appl. Environ. Microbiol.">
        <title>Insights into the Microbial Degradation of Rubber and Gutta-Percha by Analysis of the Complete Genome of Nocardia nova SH22a.</title>
        <authorList>
            <person name="Luo Q."/>
            <person name="Hiessl S."/>
            <person name="Poehlein A."/>
            <person name="Daniel R."/>
            <person name="Steinbuchel A."/>
        </authorList>
    </citation>
    <scope>NUCLEOTIDE SEQUENCE [LARGE SCALE GENOMIC DNA]</scope>
    <source>
        <strain evidence="4">SH22a</strain>
    </source>
</reference>
<dbReference type="KEGG" id="nno:NONO_c52540"/>
<dbReference type="RefSeq" id="WP_025351416.1">
    <property type="nucleotide sequence ID" value="NZ_CP006850.1"/>
</dbReference>
<feature type="chain" id="PRO_5038783595" evidence="2">
    <location>
        <begin position="24"/>
        <end position="523"/>
    </location>
</feature>
<dbReference type="OrthoDB" id="5166357at2"/>
<organism evidence="4 5">
    <name type="scientific">Nocardia nova SH22a</name>
    <dbReference type="NCBI Taxonomy" id="1415166"/>
    <lineage>
        <taxon>Bacteria</taxon>
        <taxon>Bacillati</taxon>
        <taxon>Actinomycetota</taxon>
        <taxon>Actinomycetes</taxon>
        <taxon>Mycobacteriales</taxon>
        <taxon>Nocardiaceae</taxon>
        <taxon>Nocardia</taxon>
    </lineage>
</organism>
<proteinExistence type="predicted"/>
<feature type="domain" description="Peptidase S33 tripeptidyl aminopeptidase-like C-terminal" evidence="3">
    <location>
        <begin position="419"/>
        <end position="521"/>
    </location>
</feature>
<dbReference type="STRING" id="1415166.NONO_c52540"/>
<evidence type="ECO:0000259" key="3">
    <source>
        <dbReference type="Pfam" id="PF08386"/>
    </source>
</evidence>
<keyword evidence="4" id="KW-0378">Hydrolase</keyword>
<feature type="compositionally biased region" description="Low complexity" evidence="1">
    <location>
        <begin position="39"/>
        <end position="49"/>
    </location>
</feature>
<protein>
    <submittedName>
        <fullName evidence="4">Putative hydrolase</fullName>
    </submittedName>
</protein>
<keyword evidence="2" id="KW-0732">Signal</keyword>
<dbReference type="Proteomes" id="UP000019150">
    <property type="component" value="Chromosome"/>
</dbReference>
<dbReference type="HOGENOM" id="CLU_013364_4_0_11"/>
<dbReference type="AlphaFoldDB" id="W5TLL6"/>
<dbReference type="Gene3D" id="3.40.50.1820">
    <property type="entry name" value="alpha/beta hydrolase"/>
    <property type="match status" value="1"/>
</dbReference>
<dbReference type="Pfam" id="PF08386">
    <property type="entry name" value="Abhydrolase_4"/>
    <property type="match status" value="1"/>
</dbReference>
<sequence length="523" mass="53096">MRWTRAALLASSLTVLLTAACGAGPSQRPGVAVEGPHDGSGPAVTATSTAPPPPPQAQVPKTDLAWHDCAAPTFNLLGAGAPPPGVIFECADFSVPIDTGGSILGTFRTAAVRARTPQTPADAAPVVVTSGADRSTTATLAGLVSGPGAAILGAHPLVGVDRRGLGSSQPLDCLLDDTRRGLADNGQFVPGGGDRVDATAKLSQDATVACQDFLQPYQATFDAPHAADDIEQLRKQWQVDRIDLLGTGNGARVALSYAAKYGSDHLARLVLDSPEPVGTDQVSRTEQQVKGAEAALTGFARRCADLGCSLGADPRAAITDLVGRAGAGQLGTVSASALTTTITAFLGDPRADQTAHTAELADALSAAGRGDLGALQNLITRESAAVAADGQFVSRCSDNQQAATPERAKQLQTDWGTKYPVFGATAATGLMECSAWPVVKAPAQPDKFTLPVLVLGTAADPIVGGDGPSSVTGVLGAAGARTSTLQWQGGGHPVFTHSGCAQQNIVTYLKDAKLPADGTVCPA</sequence>
<dbReference type="PATRIC" id="fig|1415166.3.peg.5411"/>
<dbReference type="InterPro" id="IPR013595">
    <property type="entry name" value="Pept_S33_TAP-like_C"/>
</dbReference>
<keyword evidence="5" id="KW-1185">Reference proteome</keyword>
<evidence type="ECO:0000313" key="4">
    <source>
        <dbReference type="EMBL" id="AHH20034.1"/>
    </source>
</evidence>
<dbReference type="InterPro" id="IPR029058">
    <property type="entry name" value="AB_hydrolase_fold"/>
</dbReference>
<feature type="region of interest" description="Disordered" evidence="1">
    <location>
        <begin position="26"/>
        <end position="59"/>
    </location>
</feature>
<dbReference type="eggNOG" id="COG0596">
    <property type="taxonomic scope" value="Bacteria"/>
</dbReference>
<dbReference type="SUPFAM" id="SSF53474">
    <property type="entry name" value="alpha/beta-Hydrolases"/>
    <property type="match status" value="1"/>
</dbReference>
<dbReference type="GO" id="GO:0016787">
    <property type="term" value="F:hydrolase activity"/>
    <property type="evidence" value="ECO:0007669"/>
    <property type="project" value="UniProtKB-KW"/>
</dbReference>
<gene>
    <name evidence="4" type="ORF">NONO_c52540</name>
</gene>
<dbReference type="PROSITE" id="PS51257">
    <property type="entry name" value="PROKAR_LIPOPROTEIN"/>
    <property type="match status" value="1"/>
</dbReference>
<evidence type="ECO:0000256" key="2">
    <source>
        <dbReference type="SAM" id="SignalP"/>
    </source>
</evidence>
<dbReference type="EMBL" id="CP006850">
    <property type="protein sequence ID" value="AHH20034.1"/>
    <property type="molecule type" value="Genomic_DNA"/>
</dbReference>
<name>W5TLL6_9NOCA</name>
<feature type="signal peptide" evidence="2">
    <location>
        <begin position="1"/>
        <end position="23"/>
    </location>
</feature>
<accession>W5TLL6</accession>
<evidence type="ECO:0000256" key="1">
    <source>
        <dbReference type="SAM" id="MobiDB-lite"/>
    </source>
</evidence>
<evidence type="ECO:0000313" key="5">
    <source>
        <dbReference type="Proteomes" id="UP000019150"/>
    </source>
</evidence>